<feature type="non-terminal residue" evidence="1">
    <location>
        <position position="76"/>
    </location>
</feature>
<reference evidence="1" key="1">
    <citation type="journal article" date="2014" name="Front. Microbiol.">
        <title>High frequency of phylogenetically diverse reductive dehalogenase-homologous genes in deep subseafloor sedimentary metagenomes.</title>
        <authorList>
            <person name="Kawai M."/>
            <person name="Futagami T."/>
            <person name="Toyoda A."/>
            <person name="Takaki Y."/>
            <person name="Nishi S."/>
            <person name="Hori S."/>
            <person name="Arai W."/>
            <person name="Tsubouchi T."/>
            <person name="Morono Y."/>
            <person name="Uchiyama I."/>
            <person name="Ito T."/>
            <person name="Fujiyama A."/>
            <person name="Inagaki F."/>
            <person name="Takami H."/>
        </authorList>
    </citation>
    <scope>NUCLEOTIDE SEQUENCE</scope>
    <source>
        <strain evidence="1">Expedition CK06-06</strain>
    </source>
</reference>
<proteinExistence type="predicted"/>
<gene>
    <name evidence="1" type="ORF">S01H4_26288</name>
</gene>
<comment type="caution">
    <text evidence="1">The sequence shown here is derived from an EMBL/GenBank/DDBJ whole genome shotgun (WGS) entry which is preliminary data.</text>
</comment>
<accession>X1BR71</accession>
<organism evidence="1">
    <name type="scientific">marine sediment metagenome</name>
    <dbReference type="NCBI Taxonomy" id="412755"/>
    <lineage>
        <taxon>unclassified sequences</taxon>
        <taxon>metagenomes</taxon>
        <taxon>ecological metagenomes</taxon>
    </lineage>
</organism>
<name>X1BR71_9ZZZZ</name>
<protein>
    <submittedName>
        <fullName evidence="1">Uncharacterized protein</fullName>
    </submittedName>
</protein>
<evidence type="ECO:0000313" key="1">
    <source>
        <dbReference type="EMBL" id="GAG83667.1"/>
    </source>
</evidence>
<dbReference type="AlphaFoldDB" id="X1BR71"/>
<dbReference type="EMBL" id="BART01012654">
    <property type="protein sequence ID" value="GAG83667.1"/>
    <property type="molecule type" value="Genomic_DNA"/>
</dbReference>
<sequence>MQVSRHLILNENKGLENFVFNQDGNLIKININRKELKHFIDNTKAFLTSGCPGCNRPFYTSRPSGTIYNFPRALTE</sequence>